<accession>A0A3S2TW25</accession>
<dbReference type="Proteomes" id="UP000288024">
    <property type="component" value="Unassembled WGS sequence"/>
</dbReference>
<keyword evidence="2" id="KW-0472">Membrane</keyword>
<gene>
    <name evidence="4" type="ORF">EM808_00705</name>
</gene>
<protein>
    <submittedName>
        <fullName evidence="4">Helix-turn-helix domain-containing protein</fullName>
    </submittedName>
</protein>
<proteinExistence type="predicted"/>
<evidence type="ECO:0000259" key="3">
    <source>
        <dbReference type="PROSITE" id="PS50943"/>
    </source>
</evidence>
<feature type="region of interest" description="Disordered" evidence="1">
    <location>
        <begin position="158"/>
        <end position="204"/>
    </location>
</feature>
<dbReference type="SUPFAM" id="SSF47413">
    <property type="entry name" value="lambda repressor-like DNA-binding domains"/>
    <property type="match status" value="1"/>
</dbReference>
<evidence type="ECO:0000256" key="2">
    <source>
        <dbReference type="SAM" id="Phobius"/>
    </source>
</evidence>
<dbReference type="EMBL" id="RZTZ01000001">
    <property type="protein sequence ID" value="RVT67030.1"/>
    <property type="molecule type" value="Genomic_DNA"/>
</dbReference>
<dbReference type="AlphaFoldDB" id="A0A3S2TW25"/>
<evidence type="ECO:0000256" key="1">
    <source>
        <dbReference type="SAM" id="MobiDB-lite"/>
    </source>
</evidence>
<keyword evidence="2" id="KW-1133">Transmembrane helix</keyword>
<dbReference type="GeneID" id="87619442"/>
<feature type="transmembrane region" description="Helical" evidence="2">
    <location>
        <begin position="107"/>
        <end position="128"/>
    </location>
</feature>
<reference evidence="4 5" key="1">
    <citation type="submission" date="2019-01" db="EMBL/GenBank/DDBJ databases">
        <title>Bacillus sp. M5HDSG1-1, whole genome shotgun sequence.</title>
        <authorList>
            <person name="Tuo L."/>
        </authorList>
    </citation>
    <scope>NUCLEOTIDE SEQUENCE [LARGE SCALE GENOMIC DNA]</scope>
    <source>
        <strain evidence="4 5">M5HDSG1-1</strain>
    </source>
</reference>
<dbReference type="Pfam" id="PF13464">
    <property type="entry name" value="RodZ_C"/>
    <property type="match status" value="1"/>
</dbReference>
<dbReference type="InterPro" id="IPR001387">
    <property type="entry name" value="Cro/C1-type_HTH"/>
</dbReference>
<keyword evidence="5" id="KW-1185">Reference proteome</keyword>
<dbReference type="InterPro" id="IPR050400">
    <property type="entry name" value="Bact_Cytoskel_RodZ"/>
</dbReference>
<feature type="region of interest" description="Disordered" evidence="1">
    <location>
        <begin position="75"/>
        <end position="95"/>
    </location>
</feature>
<feature type="compositionally biased region" description="Basic and acidic residues" evidence="1">
    <location>
        <begin position="172"/>
        <end position="183"/>
    </location>
</feature>
<organism evidence="4 5">
    <name type="scientific">Niallia taxi</name>
    <dbReference type="NCBI Taxonomy" id="2499688"/>
    <lineage>
        <taxon>Bacteria</taxon>
        <taxon>Bacillati</taxon>
        <taxon>Bacillota</taxon>
        <taxon>Bacilli</taxon>
        <taxon>Bacillales</taxon>
        <taxon>Bacillaceae</taxon>
        <taxon>Niallia</taxon>
    </lineage>
</organism>
<dbReference type="PROSITE" id="PS50943">
    <property type="entry name" value="HTH_CROC1"/>
    <property type="match status" value="1"/>
</dbReference>
<name>A0A3S2TW25_9BACI</name>
<keyword evidence="2" id="KW-0812">Transmembrane</keyword>
<dbReference type="PANTHER" id="PTHR34475:SF1">
    <property type="entry name" value="CYTOSKELETON PROTEIN RODZ"/>
    <property type="match status" value="1"/>
</dbReference>
<dbReference type="Pfam" id="PF13413">
    <property type="entry name" value="HTH_25"/>
    <property type="match status" value="1"/>
</dbReference>
<dbReference type="InterPro" id="IPR025194">
    <property type="entry name" value="RodZ-like_C"/>
</dbReference>
<dbReference type="RefSeq" id="WP_127734449.1">
    <property type="nucleotide sequence ID" value="NZ_CAJCKN010000079.1"/>
</dbReference>
<evidence type="ECO:0000313" key="4">
    <source>
        <dbReference type="EMBL" id="RVT67030.1"/>
    </source>
</evidence>
<dbReference type="SMART" id="SM00530">
    <property type="entry name" value="HTH_XRE"/>
    <property type="match status" value="1"/>
</dbReference>
<comment type="caution">
    <text evidence="4">The sequence shown here is derived from an EMBL/GenBank/DDBJ whole genome shotgun (WGS) entry which is preliminary data.</text>
</comment>
<dbReference type="PANTHER" id="PTHR34475">
    <property type="match status" value="1"/>
</dbReference>
<feature type="compositionally biased region" description="Basic and acidic residues" evidence="1">
    <location>
        <begin position="190"/>
        <end position="200"/>
    </location>
</feature>
<feature type="domain" description="HTH cro/C1-type" evidence="3">
    <location>
        <begin position="8"/>
        <end position="68"/>
    </location>
</feature>
<dbReference type="InterPro" id="IPR010982">
    <property type="entry name" value="Lambda_DNA-bd_dom_sf"/>
</dbReference>
<dbReference type="Gene3D" id="1.10.260.40">
    <property type="entry name" value="lambda repressor-like DNA-binding domains"/>
    <property type="match status" value="1"/>
</dbReference>
<evidence type="ECO:0000313" key="5">
    <source>
        <dbReference type="Proteomes" id="UP000288024"/>
    </source>
</evidence>
<sequence length="306" mass="34058">MSELGNRLKEARLAKGLSLEELQEMTKIQTRYLVGIEEGNFSMMPGKFYARAFIKQYAEAVDLPPEDLFEEYKSEIPSSGNEEIPEKLSRVTSRQTMSEGGSKVMDILPKVLITLLVVGVIALAWYLIQNRGSDDSAADTTNDQTGAKYEESATLKDAEKVKKTDENATDQKVADTDADKEQAAEEEEKEKETPKQEIKVAETSGSSTVYELKNADKFSVKLVSTGQTWVNMQNGKGYSFYQGILDKAGEDSKTVDYSKETEAVLVIGNSSQTDVYVNDEKIDFAVSPSDSVRQDITIKYVKEEKE</sequence>
<dbReference type="GO" id="GO:0003677">
    <property type="term" value="F:DNA binding"/>
    <property type="evidence" value="ECO:0007669"/>
    <property type="project" value="InterPro"/>
</dbReference>
<dbReference type="CDD" id="cd00093">
    <property type="entry name" value="HTH_XRE"/>
    <property type="match status" value="1"/>
</dbReference>